<proteinExistence type="predicted"/>
<sequence>MLMLCFKSFVLKFMAEDSPPLTEHAPNLYAYPVSEVVYTWTQGAAKSVVVAEEGSRLNQYHLIGQTAGTEDIYTSR</sequence>
<evidence type="ECO:0000313" key="3">
    <source>
        <dbReference type="EMBL" id="MED6236478.1"/>
    </source>
</evidence>
<evidence type="ECO:0000256" key="1">
    <source>
        <dbReference type="ARBA" id="ARBA00004651"/>
    </source>
</evidence>
<protein>
    <submittedName>
        <fullName evidence="3">Gamma-aminobutyric acid receptor subunit alpha-5</fullName>
    </submittedName>
</protein>
<comment type="subcellular location">
    <subcellularLocation>
        <location evidence="1">Cell membrane</location>
        <topology evidence="1">Multi-pass membrane protein</topology>
    </subcellularLocation>
</comment>
<keyword evidence="2" id="KW-1015">Disulfide bond</keyword>
<keyword evidence="3" id="KW-0675">Receptor</keyword>
<reference evidence="3 4" key="1">
    <citation type="submission" date="2021-07" db="EMBL/GenBank/DDBJ databases">
        <authorList>
            <person name="Palmer J.M."/>
        </authorList>
    </citation>
    <scope>NUCLEOTIDE SEQUENCE [LARGE SCALE GENOMIC DNA]</scope>
    <source>
        <strain evidence="3 4">AT_MEX2019</strain>
        <tissue evidence="3">Muscle</tissue>
    </source>
</reference>
<dbReference type="PRINTS" id="PR01079">
    <property type="entry name" value="GABAARALPHA"/>
</dbReference>
<organism evidence="3 4">
    <name type="scientific">Ataeniobius toweri</name>
    <dbReference type="NCBI Taxonomy" id="208326"/>
    <lineage>
        <taxon>Eukaryota</taxon>
        <taxon>Metazoa</taxon>
        <taxon>Chordata</taxon>
        <taxon>Craniata</taxon>
        <taxon>Vertebrata</taxon>
        <taxon>Euteleostomi</taxon>
        <taxon>Actinopterygii</taxon>
        <taxon>Neopterygii</taxon>
        <taxon>Teleostei</taxon>
        <taxon>Neoteleostei</taxon>
        <taxon>Acanthomorphata</taxon>
        <taxon>Ovalentaria</taxon>
        <taxon>Atherinomorphae</taxon>
        <taxon>Cyprinodontiformes</taxon>
        <taxon>Goodeidae</taxon>
        <taxon>Ataeniobius</taxon>
    </lineage>
</organism>
<accession>A0ABU7AEM4</accession>
<dbReference type="EMBL" id="JAHUTI010012049">
    <property type="protein sequence ID" value="MED6236478.1"/>
    <property type="molecule type" value="Genomic_DNA"/>
</dbReference>
<feature type="non-terminal residue" evidence="3">
    <location>
        <position position="76"/>
    </location>
</feature>
<dbReference type="Proteomes" id="UP001345963">
    <property type="component" value="Unassembled WGS sequence"/>
</dbReference>
<gene>
    <name evidence="3" type="primary">GABRA5_2</name>
    <name evidence="3" type="ORF">ATANTOWER_009805</name>
</gene>
<evidence type="ECO:0000313" key="4">
    <source>
        <dbReference type="Proteomes" id="UP001345963"/>
    </source>
</evidence>
<keyword evidence="4" id="KW-1185">Reference proteome</keyword>
<name>A0ABU7AEM4_9TELE</name>
<comment type="caution">
    <text evidence="3">The sequence shown here is derived from an EMBL/GenBank/DDBJ whole genome shotgun (WGS) entry which is preliminary data.</text>
</comment>
<evidence type="ECO:0000256" key="2">
    <source>
        <dbReference type="ARBA" id="ARBA00023157"/>
    </source>
</evidence>
<dbReference type="InterPro" id="IPR001390">
    <property type="entry name" value="GABAAa_rcpt"/>
</dbReference>